<protein>
    <submittedName>
        <fullName evidence="2">Alpha/beta fold hydrolase</fullName>
    </submittedName>
</protein>
<dbReference type="Gene3D" id="3.40.50.1820">
    <property type="entry name" value="alpha/beta hydrolase"/>
    <property type="match status" value="1"/>
</dbReference>
<evidence type="ECO:0000313" key="3">
    <source>
        <dbReference type="Proteomes" id="UP001140293"/>
    </source>
</evidence>
<dbReference type="RefSeq" id="WP_264014202.1">
    <property type="nucleotide sequence ID" value="NZ_JACKSJ010000153.1"/>
</dbReference>
<name>A0A9X2YQ28_9MYCO</name>
<reference evidence="2" key="1">
    <citation type="submission" date="2020-07" db="EMBL/GenBank/DDBJ databases">
        <authorList>
            <person name="Pettersson B.M.F."/>
            <person name="Behra P.R.K."/>
            <person name="Ramesh M."/>
            <person name="Das S."/>
            <person name="Dasgupta S."/>
            <person name="Kirsebom L.A."/>
        </authorList>
    </citation>
    <scope>NUCLEOTIDE SEQUENCE</scope>
    <source>
        <strain evidence="2">DSM 44615</strain>
    </source>
</reference>
<accession>A0A9X2YQ28</accession>
<evidence type="ECO:0000313" key="2">
    <source>
        <dbReference type="EMBL" id="MCV7172018.1"/>
    </source>
</evidence>
<dbReference type="AlphaFoldDB" id="A0A9X2YQ28"/>
<dbReference type="InterPro" id="IPR029058">
    <property type="entry name" value="AB_hydrolase_fold"/>
</dbReference>
<proteinExistence type="predicted"/>
<dbReference type="Pfam" id="PF00561">
    <property type="entry name" value="Abhydrolase_1"/>
    <property type="match status" value="1"/>
</dbReference>
<gene>
    <name evidence="2" type="ORF">H7I41_19055</name>
</gene>
<keyword evidence="3" id="KW-1185">Reference proteome</keyword>
<dbReference type="GO" id="GO:0016787">
    <property type="term" value="F:hydrolase activity"/>
    <property type="evidence" value="ECO:0007669"/>
    <property type="project" value="UniProtKB-KW"/>
</dbReference>
<evidence type="ECO:0000259" key="1">
    <source>
        <dbReference type="Pfam" id="PF00561"/>
    </source>
</evidence>
<organism evidence="2 3">
    <name type="scientific">[Mycobacterium] manitobense</name>
    <dbReference type="NCBI Taxonomy" id="190147"/>
    <lineage>
        <taxon>Bacteria</taxon>
        <taxon>Bacillati</taxon>
        <taxon>Actinomycetota</taxon>
        <taxon>Actinomycetes</taxon>
        <taxon>Mycobacteriales</taxon>
        <taxon>Mycobacteriaceae</taxon>
        <taxon>Mycolicibacterium</taxon>
    </lineage>
</organism>
<feature type="domain" description="AB hydrolase-1" evidence="1">
    <location>
        <begin position="21"/>
        <end position="137"/>
    </location>
</feature>
<dbReference type="SUPFAM" id="SSF53474">
    <property type="entry name" value="alpha/beta-Hydrolases"/>
    <property type="match status" value="1"/>
</dbReference>
<dbReference type="Proteomes" id="UP001140293">
    <property type="component" value="Unassembled WGS sequence"/>
</dbReference>
<reference evidence="2" key="2">
    <citation type="journal article" date="2022" name="BMC Genomics">
        <title>Comparative genome analysis of mycobacteria focusing on tRNA and non-coding RNA.</title>
        <authorList>
            <person name="Behra P.R.K."/>
            <person name="Pettersson B.M.F."/>
            <person name="Ramesh M."/>
            <person name="Das S."/>
            <person name="Dasgupta S."/>
            <person name="Kirsebom L.A."/>
        </authorList>
    </citation>
    <scope>NUCLEOTIDE SEQUENCE</scope>
    <source>
        <strain evidence="2">DSM 44615</strain>
    </source>
</reference>
<dbReference type="EMBL" id="JACKSJ010000153">
    <property type="protein sequence ID" value="MCV7172018.1"/>
    <property type="molecule type" value="Genomic_DNA"/>
</dbReference>
<sequence>MQTVEYAPGRQADLFGVGGGPTVLIWHGMQTDSRSAVRALAQQLADHGVAVVAADWDAHAEDAGRSDLLGSVRFAQQRAAAPDELVVVGWSMGGLAAAGLALRAAELDLRVRHTVCLAGAFMAPEPFTGQTLPMSLPRDGHRSPFLLLHGTRDDVVPVTASREFASALRRDDWPVDMVELDTDHAAIAGATYDAAADRYEAAEDAAALAVAADVAARIAAVATPALG</sequence>
<keyword evidence="2" id="KW-0378">Hydrolase</keyword>
<comment type="caution">
    <text evidence="2">The sequence shown here is derived from an EMBL/GenBank/DDBJ whole genome shotgun (WGS) entry which is preliminary data.</text>
</comment>
<dbReference type="InterPro" id="IPR000073">
    <property type="entry name" value="AB_hydrolase_1"/>
</dbReference>